<feature type="region of interest" description="Disordered" evidence="1">
    <location>
        <begin position="51"/>
        <end position="74"/>
    </location>
</feature>
<dbReference type="AlphaFoldDB" id="A0A9X2SGV7"/>
<sequence>MRRVAIPPEETGAMALTPEQRYRGARLVASAASDAEDCASLLAVLGLEAADGVSGEHRSRADDRGWRRGSEAGT</sequence>
<feature type="compositionally biased region" description="Basic and acidic residues" evidence="1">
    <location>
        <begin position="54"/>
        <end position="74"/>
    </location>
</feature>
<gene>
    <name evidence="2" type="ORF">M8542_03010</name>
</gene>
<evidence type="ECO:0000256" key="1">
    <source>
        <dbReference type="SAM" id="MobiDB-lite"/>
    </source>
</evidence>
<evidence type="ECO:0000313" key="2">
    <source>
        <dbReference type="EMBL" id="MCR6481779.1"/>
    </source>
</evidence>
<proteinExistence type="predicted"/>
<protein>
    <submittedName>
        <fullName evidence="2">Uncharacterized protein</fullName>
    </submittedName>
</protein>
<dbReference type="EMBL" id="JAMXQV010000001">
    <property type="protein sequence ID" value="MCR6481779.1"/>
    <property type="molecule type" value="Genomic_DNA"/>
</dbReference>
<name>A0A9X2SGV7_9PSEU</name>
<dbReference type="Proteomes" id="UP001144096">
    <property type="component" value="Unassembled WGS sequence"/>
</dbReference>
<accession>A0A9X2SGV7</accession>
<evidence type="ECO:0000313" key="3">
    <source>
        <dbReference type="Proteomes" id="UP001144096"/>
    </source>
</evidence>
<keyword evidence="3" id="KW-1185">Reference proteome</keyword>
<reference evidence="2" key="1">
    <citation type="submission" date="2022-06" db="EMBL/GenBank/DDBJ databases">
        <title>Amycolatopsis iheyaensis sp. nov., a new species of the genus Amycolatopsis isolated from soil in Iheya island, Japan.</title>
        <authorList>
            <person name="Ngamcharungchit C."/>
            <person name="Kanto H."/>
            <person name="Take A."/>
            <person name="Intra B."/>
            <person name="Matsumoto A."/>
            <person name="Panbangred W."/>
            <person name="Inahashi Y."/>
        </authorList>
    </citation>
    <scope>NUCLEOTIDE SEQUENCE</scope>
    <source>
        <strain evidence="2">OK19-0408</strain>
    </source>
</reference>
<comment type="caution">
    <text evidence="2">The sequence shown here is derived from an EMBL/GenBank/DDBJ whole genome shotgun (WGS) entry which is preliminary data.</text>
</comment>
<organism evidence="2 3">
    <name type="scientific">Amycolatopsis iheyensis</name>
    <dbReference type="NCBI Taxonomy" id="2945988"/>
    <lineage>
        <taxon>Bacteria</taxon>
        <taxon>Bacillati</taxon>
        <taxon>Actinomycetota</taxon>
        <taxon>Actinomycetes</taxon>
        <taxon>Pseudonocardiales</taxon>
        <taxon>Pseudonocardiaceae</taxon>
        <taxon>Amycolatopsis</taxon>
    </lineage>
</organism>